<dbReference type="GeneID" id="64973860"/>
<dbReference type="EMBL" id="AP024446">
    <property type="protein sequence ID" value="BCS23855.1"/>
    <property type="molecule type" value="Genomic_DNA"/>
</dbReference>
<proteinExistence type="predicted"/>
<reference evidence="1" key="2">
    <citation type="submission" date="2021-02" db="EMBL/GenBank/DDBJ databases">
        <title>Aspergillus puulaauensis MK2 genome sequence.</title>
        <authorList>
            <person name="Futagami T."/>
            <person name="Mori K."/>
            <person name="Kadooka C."/>
            <person name="Tanaka T."/>
        </authorList>
    </citation>
    <scope>NUCLEOTIDE SEQUENCE</scope>
    <source>
        <strain evidence="1">MK2</strain>
    </source>
</reference>
<sequence length="599" mass="67041">MSTGNTILPKSIGGDGKEPGAETLEFLSFCPPDIQPNTRIIALCGANDWHDNASPQADGWFFSDFYLFHHLLEDTDSFRSSNQLWLTCVDPKTLVSKYNEYSHGSRNGDRRVVLDETHLDKIEARGDIRVIPPKDLLERFLASLRSETQTAVRENQPVLVLVFGHGEEGNFGVAVGGEGSAENASRLTRQRFNSAIRTGVDLTLLTTSCFSGGWALRPMGKLLLSSAKKLNVPGTTAVNDKEFSRAWACSQSCGRVADSIYATAVLNVLVDMSKTSSRDSSDATLGEGEELTASPTYINLCNSVYKAYKEHDPFYSIHGISFSAQDDKCHLEWRTRSGFPLLDYKKKWEGLREVSSIQSLDEHCEPTAALGFTGSIGRGYHNVVKAKAKMYMDSFPGPDNVGANNNHWRLKELLEGKKCPGEVLVYLTDILDYRLSAMTLASQYVSFLDIQFPDCLMFDTEVWCNDLALKVVKDSDSKGTKSKLEKFKEVRRYIMDTKLFDRPMALQGFSYGKLWDYLAIALVESSSLSTEEIRDKIDGLVKFKDGAQRLLTTMPLAEAIMKNDNVVRHRDRFFETVRNVRTRLRSLSPSKRSRKSPPS</sequence>
<accession>A0A7R7XLS1</accession>
<name>A0A7R7XLS1_9EURO</name>
<dbReference type="AlphaFoldDB" id="A0A7R7XLS1"/>
<protein>
    <recommendedName>
        <fullName evidence="3">Peptidase C13 family-domain-containing protein</fullName>
    </recommendedName>
</protein>
<evidence type="ECO:0008006" key="3">
    <source>
        <dbReference type="Google" id="ProtNLM"/>
    </source>
</evidence>
<dbReference type="Proteomes" id="UP000654913">
    <property type="component" value="Chromosome 4"/>
</dbReference>
<dbReference type="RefSeq" id="XP_041556049.1">
    <property type="nucleotide sequence ID" value="XM_041703355.1"/>
</dbReference>
<dbReference type="KEGG" id="apuu:APUU_40299A"/>
<reference evidence="1" key="1">
    <citation type="submission" date="2021-01" db="EMBL/GenBank/DDBJ databases">
        <authorList>
            <consortium name="Aspergillus puulaauensis MK2 genome sequencing consortium"/>
            <person name="Kazuki M."/>
            <person name="Futagami T."/>
        </authorList>
    </citation>
    <scope>NUCLEOTIDE SEQUENCE</scope>
    <source>
        <strain evidence="1">MK2</strain>
    </source>
</reference>
<dbReference type="OrthoDB" id="3000060at2759"/>
<evidence type="ECO:0000313" key="1">
    <source>
        <dbReference type="EMBL" id="BCS23855.1"/>
    </source>
</evidence>
<keyword evidence="2" id="KW-1185">Reference proteome</keyword>
<organism evidence="1 2">
    <name type="scientific">Aspergillus puulaauensis</name>
    <dbReference type="NCBI Taxonomy" id="1220207"/>
    <lineage>
        <taxon>Eukaryota</taxon>
        <taxon>Fungi</taxon>
        <taxon>Dikarya</taxon>
        <taxon>Ascomycota</taxon>
        <taxon>Pezizomycotina</taxon>
        <taxon>Eurotiomycetes</taxon>
        <taxon>Eurotiomycetidae</taxon>
        <taxon>Eurotiales</taxon>
        <taxon>Aspergillaceae</taxon>
        <taxon>Aspergillus</taxon>
    </lineage>
</organism>
<gene>
    <name evidence="1" type="ORF">APUU_40299A</name>
</gene>
<evidence type="ECO:0000313" key="2">
    <source>
        <dbReference type="Proteomes" id="UP000654913"/>
    </source>
</evidence>